<evidence type="ECO:0000256" key="5">
    <source>
        <dbReference type="ARBA" id="ARBA00022833"/>
    </source>
</evidence>
<evidence type="ECO:0000256" key="4">
    <source>
        <dbReference type="ARBA" id="ARBA00022801"/>
    </source>
</evidence>
<organism evidence="7 8">
    <name type="scientific">Salarchaeum japonicum</name>
    <dbReference type="NCBI Taxonomy" id="555573"/>
    <lineage>
        <taxon>Archaea</taxon>
        <taxon>Methanobacteriati</taxon>
        <taxon>Methanobacteriota</taxon>
        <taxon>Stenosarchaea group</taxon>
        <taxon>Halobacteria</taxon>
        <taxon>Halobacteriales</taxon>
        <taxon>Halobacteriaceae</taxon>
    </lineage>
</organism>
<dbReference type="GO" id="GO:0046872">
    <property type="term" value="F:metal ion binding"/>
    <property type="evidence" value="ECO:0007669"/>
    <property type="project" value="UniProtKB-KW"/>
</dbReference>
<dbReference type="Gene3D" id="3.40.630.10">
    <property type="entry name" value="Zn peptidases"/>
    <property type="match status" value="1"/>
</dbReference>
<dbReference type="NCBIfam" id="NF006402">
    <property type="entry name" value="PRK08651.1-5"/>
    <property type="match status" value="1"/>
</dbReference>
<dbReference type="InterPro" id="IPR050072">
    <property type="entry name" value="Peptidase_M20A"/>
</dbReference>
<dbReference type="InterPro" id="IPR002933">
    <property type="entry name" value="Peptidase_M20"/>
</dbReference>
<dbReference type="PROSITE" id="PS00759">
    <property type="entry name" value="ARGE_DAPE_CPG2_2"/>
    <property type="match status" value="1"/>
</dbReference>
<dbReference type="EMBL" id="BAAADU010000002">
    <property type="protein sequence ID" value="GAA0654241.1"/>
    <property type="molecule type" value="Genomic_DNA"/>
</dbReference>
<dbReference type="Pfam" id="PF07687">
    <property type="entry name" value="M20_dimer"/>
    <property type="match status" value="1"/>
</dbReference>
<accession>A0AAV3T228</accession>
<dbReference type="AlphaFoldDB" id="A0AAV3T228"/>
<evidence type="ECO:0000256" key="2">
    <source>
        <dbReference type="ARBA" id="ARBA00006247"/>
    </source>
</evidence>
<dbReference type="InterPro" id="IPR001261">
    <property type="entry name" value="ArgE/DapE_CS"/>
</dbReference>
<evidence type="ECO:0000256" key="1">
    <source>
        <dbReference type="ARBA" id="ARBA00001947"/>
    </source>
</evidence>
<evidence type="ECO:0000313" key="7">
    <source>
        <dbReference type="EMBL" id="GAA0654241.1"/>
    </source>
</evidence>
<dbReference type="GeneID" id="68573595"/>
<dbReference type="InterPro" id="IPR011650">
    <property type="entry name" value="Peptidase_M20_dimer"/>
</dbReference>
<dbReference type="Proteomes" id="UP001500194">
    <property type="component" value="Unassembled WGS sequence"/>
</dbReference>
<feature type="domain" description="Peptidase M20 dimerisation" evidence="6">
    <location>
        <begin position="144"/>
        <end position="248"/>
    </location>
</feature>
<dbReference type="PANTHER" id="PTHR43808:SF8">
    <property type="entry name" value="PEPTIDASE M20 DIMERISATION DOMAIN-CONTAINING PROTEIN"/>
    <property type="match status" value="1"/>
</dbReference>
<keyword evidence="8" id="KW-1185">Reference proteome</keyword>
<keyword evidence="4" id="KW-0378">Hydrolase</keyword>
<dbReference type="Gene3D" id="3.30.70.360">
    <property type="match status" value="1"/>
</dbReference>
<comment type="similarity">
    <text evidence="2">Belongs to the peptidase M20A family.</text>
</comment>
<dbReference type="RefSeq" id="WP_227260499.1">
    <property type="nucleotide sequence ID" value="NZ_BAAADU010000002.1"/>
</dbReference>
<dbReference type="PANTHER" id="PTHR43808">
    <property type="entry name" value="ACETYLORNITHINE DEACETYLASE"/>
    <property type="match status" value="1"/>
</dbReference>
<dbReference type="SUPFAM" id="SSF55031">
    <property type="entry name" value="Bacterial exopeptidase dimerisation domain"/>
    <property type="match status" value="1"/>
</dbReference>
<sequence length="347" mass="36131">MTPIDFLERAVRTPSHESVDAMRDLLLDELVDHDPAVDDAGNVLASRGSGRPHVVLNTHIDTVPPHVPANRDGDTLHGRGSCDAKGPLAALVAAFDRVQPDSGRVTLAVTPDEETDSTGAHALELDDVDGYIVGEPTSLNACTSARGRFQGTVELDGEGAHAAQPNEGVNAIRAAAPVLDAIDAYDAERGPSRHDELGPPTLVATKIRGGEATNRVPSEATVTFDRRSVPPETEAEFFAGFADRVGVAVPDDVTATVARAERDTPFLEAFHTPSDASVVRALVAAGAGSPRPFGAATEASYFAADAPTVVFGPGDLAVAHASDEHVELPDVERAADILEGALSELVG</sequence>
<name>A0AAV3T228_9EURY</name>
<evidence type="ECO:0000259" key="6">
    <source>
        <dbReference type="Pfam" id="PF07687"/>
    </source>
</evidence>
<keyword evidence="3" id="KW-0479">Metal-binding</keyword>
<proteinExistence type="inferred from homology"/>
<dbReference type="Pfam" id="PF01546">
    <property type="entry name" value="Peptidase_M20"/>
    <property type="match status" value="1"/>
</dbReference>
<comment type="caution">
    <text evidence="7">The sequence shown here is derived from an EMBL/GenBank/DDBJ whole genome shotgun (WGS) entry which is preliminary data.</text>
</comment>
<comment type="cofactor">
    <cofactor evidence="1">
        <name>Zn(2+)</name>
        <dbReference type="ChEBI" id="CHEBI:29105"/>
    </cofactor>
</comment>
<dbReference type="CDD" id="cd08659">
    <property type="entry name" value="M20_ArgE_DapE-like"/>
    <property type="match status" value="1"/>
</dbReference>
<protein>
    <submittedName>
        <fullName evidence="7">M20/M25/M40 family metallo-hydrolase</fullName>
    </submittedName>
</protein>
<evidence type="ECO:0000313" key="8">
    <source>
        <dbReference type="Proteomes" id="UP001500194"/>
    </source>
</evidence>
<gene>
    <name evidence="7" type="ORF">GCM10009019_17270</name>
</gene>
<keyword evidence="5" id="KW-0862">Zinc</keyword>
<dbReference type="InterPro" id="IPR036264">
    <property type="entry name" value="Bact_exopeptidase_dim_dom"/>
</dbReference>
<dbReference type="SUPFAM" id="SSF53187">
    <property type="entry name" value="Zn-dependent exopeptidases"/>
    <property type="match status" value="1"/>
</dbReference>
<reference evidence="7 8" key="1">
    <citation type="journal article" date="2019" name="Int. J. Syst. Evol. Microbiol.">
        <title>The Global Catalogue of Microorganisms (GCM) 10K type strain sequencing project: providing services to taxonomists for standard genome sequencing and annotation.</title>
        <authorList>
            <consortium name="The Broad Institute Genomics Platform"/>
            <consortium name="The Broad Institute Genome Sequencing Center for Infectious Disease"/>
            <person name="Wu L."/>
            <person name="Ma J."/>
        </authorList>
    </citation>
    <scope>NUCLEOTIDE SEQUENCE [LARGE SCALE GENOMIC DNA]</scope>
    <source>
        <strain evidence="7 8">JCM 16327</strain>
    </source>
</reference>
<evidence type="ECO:0000256" key="3">
    <source>
        <dbReference type="ARBA" id="ARBA00022723"/>
    </source>
</evidence>
<dbReference type="GO" id="GO:0016787">
    <property type="term" value="F:hydrolase activity"/>
    <property type="evidence" value="ECO:0007669"/>
    <property type="project" value="UniProtKB-KW"/>
</dbReference>